<name>A0A9X3B8A7_9BACT</name>
<keyword evidence="3" id="KW-1185">Reference proteome</keyword>
<evidence type="ECO:0000256" key="1">
    <source>
        <dbReference type="SAM" id="SignalP"/>
    </source>
</evidence>
<feature type="chain" id="PRO_5040999944" description="T9SS type A sorting domain-containing protein" evidence="1">
    <location>
        <begin position="17"/>
        <end position="625"/>
    </location>
</feature>
<proteinExistence type="predicted"/>
<evidence type="ECO:0008006" key="4">
    <source>
        <dbReference type="Google" id="ProtNLM"/>
    </source>
</evidence>
<gene>
    <name evidence="2" type="ORF">OCK74_10040</name>
</gene>
<feature type="signal peptide" evidence="1">
    <location>
        <begin position="1"/>
        <end position="16"/>
    </location>
</feature>
<evidence type="ECO:0000313" key="2">
    <source>
        <dbReference type="EMBL" id="MCU7549456.1"/>
    </source>
</evidence>
<dbReference type="AlphaFoldDB" id="A0A9X3B8A7"/>
<keyword evidence="1" id="KW-0732">Signal</keyword>
<dbReference type="RefSeq" id="WP_279296900.1">
    <property type="nucleotide sequence ID" value="NZ_JAOTIF010000006.1"/>
</dbReference>
<dbReference type="Proteomes" id="UP001155483">
    <property type="component" value="Unassembled WGS sequence"/>
</dbReference>
<accession>A0A9X3B8A7</accession>
<dbReference type="EMBL" id="JAOTIF010000006">
    <property type="protein sequence ID" value="MCU7549456.1"/>
    <property type="molecule type" value="Genomic_DNA"/>
</dbReference>
<reference evidence="2" key="2">
    <citation type="submission" date="2023-04" db="EMBL/GenBank/DDBJ databases">
        <title>Paracnuella aquatica gen. nov., sp. nov., a member of the family Chitinophagaceae isolated from a hot spring.</title>
        <authorList>
            <person name="Wang C."/>
        </authorList>
    </citation>
    <scope>NUCLEOTIDE SEQUENCE</scope>
    <source>
        <strain evidence="2">LB-8</strain>
    </source>
</reference>
<reference evidence="2" key="1">
    <citation type="submission" date="2022-09" db="EMBL/GenBank/DDBJ databases">
        <authorList>
            <person name="Yuan C."/>
            <person name="Ke Z."/>
        </authorList>
    </citation>
    <scope>NUCLEOTIDE SEQUENCE</scope>
    <source>
        <strain evidence="2">LB-8</strain>
    </source>
</reference>
<organism evidence="2 3">
    <name type="scientific">Paraflavisolibacter caeni</name>
    <dbReference type="NCBI Taxonomy" id="2982496"/>
    <lineage>
        <taxon>Bacteria</taxon>
        <taxon>Pseudomonadati</taxon>
        <taxon>Bacteroidota</taxon>
        <taxon>Chitinophagia</taxon>
        <taxon>Chitinophagales</taxon>
        <taxon>Chitinophagaceae</taxon>
        <taxon>Paraflavisolibacter</taxon>
    </lineage>
</organism>
<evidence type="ECO:0000313" key="3">
    <source>
        <dbReference type="Proteomes" id="UP001155483"/>
    </source>
</evidence>
<protein>
    <recommendedName>
        <fullName evidence="4">T9SS type A sorting domain-containing protein</fullName>
    </recommendedName>
</protein>
<sequence length="625" mass="66770">MMKRSLLFVLTFYVFAISSKGQISITSSIPYYTQDFNGLANSTSSNTWTNNSTLAGWYSNKTSYSAVNSGTASTLYSFGTTSADRALGQITGQNNNERVFFGIRLKNTTGSSVDKILVSYTGEQWYNASQNASTLNFGYLTGASVTSLTTGTYTDPGPGTFNFVSLANNNSAGTLDGNSSTNRKIITAVIQLGTPLANNSEIMLRWSIPNGNQNGVGRQGLGIDDLLVSFGLNNNFRIPNGTIFNDFNVNGFDVTLDGTLNITGALTLTQGIVNTTNNNVLIFNDGATAPGVSNASYVNGPVRKIGNDVFIFPVGKNGKYVPIAISAPGNVGDAFTAEYIPSSGAALGPITSPGLLKVSGCEYWNLERISGNSNVNVTLYWDEDNACTGISDPPSIVVAHFDGVGGSWNSHGGIGAAITTNSGSVTWNNVSQFSPFTLGSTTTFNVLPVHFSNVKVAEKQAGVQVGFTNLTESDIDHYDIERSINSQSFSVIQRIKPEKNNYGVASYTYLDASAFEGKNAYRIKAVETTGKIIYSDIVNITLGVRNRGLSVYAKGGQAHVQIYNLPAGKYQFKVFSSVGQLISVESINHTGGSLSQITSLKSVMAGVYLYYVSGPVEMQKRFVVR</sequence>
<comment type="caution">
    <text evidence="2">The sequence shown here is derived from an EMBL/GenBank/DDBJ whole genome shotgun (WGS) entry which is preliminary data.</text>
</comment>